<evidence type="ECO:0000313" key="9">
    <source>
        <dbReference type="EMBL" id="EFX73010.1"/>
    </source>
</evidence>
<dbReference type="InterPro" id="IPR001314">
    <property type="entry name" value="Peptidase_S1A"/>
</dbReference>
<dbReference type="SMART" id="SM00020">
    <property type="entry name" value="Tryp_SPc"/>
    <property type="match status" value="1"/>
</dbReference>
<name>E9H5F8_DAPPU</name>
<feature type="domain" description="Peptidase S1" evidence="8">
    <location>
        <begin position="32"/>
        <end position="304"/>
    </location>
</feature>
<evidence type="ECO:0000259" key="8">
    <source>
        <dbReference type="PROSITE" id="PS50240"/>
    </source>
</evidence>
<dbReference type="FunFam" id="2.40.10.10:FF:000219">
    <property type="entry name" value="Uncharacterized protein"/>
    <property type="match status" value="1"/>
</dbReference>
<proteinExistence type="inferred from homology"/>
<dbReference type="CDD" id="cd00190">
    <property type="entry name" value="Tryp_SPc"/>
    <property type="match status" value="1"/>
</dbReference>
<feature type="signal peptide" evidence="7">
    <location>
        <begin position="1"/>
        <end position="19"/>
    </location>
</feature>
<dbReference type="Pfam" id="PF00089">
    <property type="entry name" value="Trypsin"/>
    <property type="match status" value="2"/>
</dbReference>
<evidence type="ECO:0000256" key="2">
    <source>
        <dbReference type="ARBA" id="ARBA00022670"/>
    </source>
</evidence>
<dbReference type="InterPro" id="IPR033116">
    <property type="entry name" value="TRYPSIN_SER"/>
</dbReference>
<sequence>MNLILLATGLFSLIGLATSKNVAGGNVPSVSVVGGTPAAAGEFSYLAGLNLGSTFCGGILIGPFHVLTAGHCLYGNSQTSVNTFTVRLNTLAYSGSTAGIVIRGVTKFIIHPNYNPSTFENDLGLLVLNQAVTNVSTIPLPLPATAATTTTTKPSATTKVTTPFCSCTCSPPTTKSKVSQQVKTTKKPTVQALSGYANMNATIAGWGSTSFGGRVSQKLLKANVTIQDNSVCTRQYGSDFYGNAMLCASAPGKDTCQGDSGGPIIVNGVLVGTTSWGNGCADPRFAGIYTRITTYVDWIQTTMANNPGSKQFKT</sequence>
<dbReference type="AlphaFoldDB" id="E9H5F8"/>
<evidence type="ECO:0000256" key="3">
    <source>
        <dbReference type="ARBA" id="ARBA00022801"/>
    </source>
</evidence>
<gene>
    <name evidence="9" type="ORF">DAPPUDRAFT_215674</name>
</gene>
<dbReference type="GO" id="GO:0006508">
    <property type="term" value="P:proteolysis"/>
    <property type="evidence" value="ECO:0007669"/>
    <property type="project" value="UniProtKB-KW"/>
</dbReference>
<keyword evidence="3 6" id="KW-0378">Hydrolase</keyword>
<dbReference type="PROSITE" id="PS50240">
    <property type="entry name" value="TRYPSIN_DOM"/>
    <property type="match status" value="1"/>
</dbReference>
<keyword evidence="7" id="KW-0732">Signal</keyword>
<dbReference type="PANTHER" id="PTHR24276">
    <property type="entry name" value="POLYSERASE-RELATED"/>
    <property type="match status" value="1"/>
</dbReference>
<dbReference type="Gene3D" id="2.40.10.10">
    <property type="entry name" value="Trypsin-like serine proteases"/>
    <property type="match status" value="2"/>
</dbReference>
<dbReference type="SUPFAM" id="SSF50494">
    <property type="entry name" value="Trypsin-like serine proteases"/>
    <property type="match status" value="1"/>
</dbReference>
<keyword evidence="4 6" id="KW-0720">Serine protease</keyword>
<evidence type="ECO:0000256" key="6">
    <source>
        <dbReference type="RuleBase" id="RU363034"/>
    </source>
</evidence>
<keyword evidence="10" id="KW-1185">Reference proteome</keyword>
<reference evidence="9 10" key="1">
    <citation type="journal article" date="2011" name="Science">
        <title>The ecoresponsive genome of Daphnia pulex.</title>
        <authorList>
            <person name="Colbourne J.K."/>
            <person name="Pfrender M.E."/>
            <person name="Gilbert D."/>
            <person name="Thomas W.K."/>
            <person name="Tucker A."/>
            <person name="Oakley T.H."/>
            <person name="Tokishita S."/>
            <person name="Aerts A."/>
            <person name="Arnold G.J."/>
            <person name="Basu M.K."/>
            <person name="Bauer D.J."/>
            <person name="Caceres C.E."/>
            <person name="Carmel L."/>
            <person name="Casola C."/>
            <person name="Choi J.H."/>
            <person name="Detter J.C."/>
            <person name="Dong Q."/>
            <person name="Dusheyko S."/>
            <person name="Eads B.D."/>
            <person name="Frohlich T."/>
            <person name="Geiler-Samerotte K.A."/>
            <person name="Gerlach D."/>
            <person name="Hatcher P."/>
            <person name="Jogdeo S."/>
            <person name="Krijgsveld J."/>
            <person name="Kriventseva E.V."/>
            <person name="Kultz D."/>
            <person name="Laforsch C."/>
            <person name="Lindquist E."/>
            <person name="Lopez J."/>
            <person name="Manak J.R."/>
            <person name="Muller J."/>
            <person name="Pangilinan J."/>
            <person name="Patwardhan R.P."/>
            <person name="Pitluck S."/>
            <person name="Pritham E.J."/>
            <person name="Rechtsteiner A."/>
            <person name="Rho M."/>
            <person name="Rogozin I.B."/>
            <person name="Sakarya O."/>
            <person name="Salamov A."/>
            <person name="Schaack S."/>
            <person name="Shapiro H."/>
            <person name="Shiga Y."/>
            <person name="Skalitzky C."/>
            <person name="Smith Z."/>
            <person name="Souvorov A."/>
            <person name="Sung W."/>
            <person name="Tang Z."/>
            <person name="Tsuchiya D."/>
            <person name="Tu H."/>
            <person name="Vos H."/>
            <person name="Wang M."/>
            <person name="Wolf Y.I."/>
            <person name="Yamagata H."/>
            <person name="Yamada T."/>
            <person name="Ye Y."/>
            <person name="Shaw J.R."/>
            <person name="Andrews J."/>
            <person name="Crease T.J."/>
            <person name="Tang H."/>
            <person name="Lucas S.M."/>
            <person name="Robertson H.M."/>
            <person name="Bork P."/>
            <person name="Koonin E.V."/>
            <person name="Zdobnov E.M."/>
            <person name="Grigoriev I.V."/>
            <person name="Lynch M."/>
            <person name="Boore J.L."/>
        </authorList>
    </citation>
    <scope>NUCLEOTIDE SEQUENCE [LARGE SCALE GENOMIC DNA]</scope>
</reference>
<dbReference type="PhylomeDB" id="E9H5F8"/>
<evidence type="ECO:0000256" key="5">
    <source>
        <dbReference type="ARBA" id="ARBA00023157"/>
    </source>
</evidence>
<dbReference type="PROSITE" id="PS00135">
    <property type="entry name" value="TRYPSIN_SER"/>
    <property type="match status" value="1"/>
</dbReference>
<dbReference type="HOGENOM" id="CLU_006842_7_1_1"/>
<dbReference type="Proteomes" id="UP000000305">
    <property type="component" value="Unassembled WGS sequence"/>
</dbReference>
<dbReference type="eggNOG" id="KOG3627">
    <property type="taxonomic scope" value="Eukaryota"/>
</dbReference>
<dbReference type="FunCoup" id="E9H5F8">
    <property type="interactions" value="55"/>
</dbReference>
<dbReference type="InterPro" id="IPR009003">
    <property type="entry name" value="Peptidase_S1_PA"/>
</dbReference>
<dbReference type="PANTHER" id="PTHR24276:SF91">
    <property type="entry name" value="AT26814P-RELATED"/>
    <property type="match status" value="1"/>
</dbReference>
<dbReference type="KEGG" id="dpx:DAPPUDRAFT_215674"/>
<dbReference type="PROSITE" id="PS00134">
    <property type="entry name" value="TRYPSIN_HIS"/>
    <property type="match status" value="1"/>
</dbReference>
<dbReference type="STRING" id="6669.E9H5F8"/>
<dbReference type="PRINTS" id="PR00722">
    <property type="entry name" value="CHYMOTRYPSIN"/>
</dbReference>
<dbReference type="InterPro" id="IPR018114">
    <property type="entry name" value="TRYPSIN_HIS"/>
</dbReference>
<comment type="similarity">
    <text evidence="1">Belongs to the peptidase S1 family.</text>
</comment>
<feature type="chain" id="PRO_5003241527" description="Peptidase S1 domain-containing protein" evidence="7">
    <location>
        <begin position="20"/>
        <end position="314"/>
    </location>
</feature>
<dbReference type="InterPro" id="IPR050430">
    <property type="entry name" value="Peptidase_S1"/>
</dbReference>
<dbReference type="OrthoDB" id="10002959at2759"/>
<dbReference type="EMBL" id="GL732594">
    <property type="protein sequence ID" value="EFX73010.1"/>
    <property type="molecule type" value="Genomic_DNA"/>
</dbReference>
<dbReference type="InterPro" id="IPR001254">
    <property type="entry name" value="Trypsin_dom"/>
</dbReference>
<dbReference type="InterPro" id="IPR043504">
    <property type="entry name" value="Peptidase_S1_PA_chymotrypsin"/>
</dbReference>
<dbReference type="GO" id="GO:0004252">
    <property type="term" value="F:serine-type endopeptidase activity"/>
    <property type="evidence" value="ECO:0000318"/>
    <property type="project" value="GO_Central"/>
</dbReference>
<dbReference type="FunFam" id="2.40.10.10:FF:000233">
    <property type="entry name" value="Blast:Transmembrane protease serine 6"/>
    <property type="match status" value="1"/>
</dbReference>
<protein>
    <recommendedName>
        <fullName evidence="8">Peptidase S1 domain-containing protein</fullName>
    </recommendedName>
</protein>
<evidence type="ECO:0000313" key="10">
    <source>
        <dbReference type="Proteomes" id="UP000000305"/>
    </source>
</evidence>
<evidence type="ECO:0000256" key="7">
    <source>
        <dbReference type="SAM" id="SignalP"/>
    </source>
</evidence>
<organism evidence="9 10">
    <name type="scientific">Daphnia pulex</name>
    <name type="common">Water flea</name>
    <dbReference type="NCBI Taxonomy" id="6669"/>
    <lineage>
        <taxon>Eukaryota</taxon>
        <taxon>Metazoa</taxon>
        <taxon>Ecdysozoa</taxon>
        <taxon>Arthropoda</taxon>
        <taxon>Crustacea</taxon>
        <taxon>Branchiopoda</taxon>
        <taxon>Diplostraca</taxon>
        <taxon>Cladocera</taxon>
        <taxon>Anomopoda</taxon>
        <taxon>Daphniidae</taxon>
        <taxon>Daphnia</taxon>
    </lineage>
</organism>
<accession>E9H5F8</accession>
<evidence type="ECO:0000256" key="1">
    <source>
        <dbReference type="ARBA" id="ARBA00007664"/>
    </source>
</evidence>
<keyword evidence="5" id="KW-1015">Disulfide bond</keyword>
<evidence type="ECO:0000256" key="4">
    <source>
        <dbReference type="ARBA" id="ARBA00022825"/>
    </source>
</evidence>
<dbReference type="InParanoid" id="E9H5F8"/>
<keyword evidence="2 6" id="KW-0645">Protease</keyword>